<evidence type="ECO:0000256" key="4">
    <source>
        <dbReference type="ARBA" id="ARBA00023125"/>
    </source>
</evidence>
<keyword evidence="4 7" id="KW-0238">DNA-binding</keyword>
<evidence type="ECO:0000256" key="6">
    <source>
        <dbReference type="ARBA" id="ARBA00023242"/>
    </source>
</evidence>
<feature type="compositionally biased region" description="Basic residues" evidence="8">
    <location>
        <begin position="89"/>
        <end position="102"/>
    </location>
</feature>
<gene>
    <name evidence="9" type="ORF">POPTR_015G033000</name>
</gene>
<dbReference type="AlphaFoldDB" id="A0A2K1XHD7"/>
<dbReference type="Proteomes" id="UP000006729">
    <property type="component" value="Chromosome 15"/>
</dbReference>
<keyword evidence="6 7" id="KW-0539">Nucleus</keyword>
<organism evidence="9 10">
    <name type="scientific">Populus trichocarpa</name>
    <name type="common">Western balsam poplar</name>
    <name type="synonym">Populus balsamifera subsp. trichocarpa</name>
    <dbReference type="NCBI Taxonomy" id="3694"/>
    <lineage>
        <taxon>Eukaryota</taxon>
        <taxon>Viridiplantae</taxon>
        <taxon>Streptophyta</taxon>
        <taxon>Embryophyta</taxon>
        <taxon>Tracheophyta</taxon>
        <taxon>Spermatophyta</taxon>
        <taxon>Magnoliopsida</taxon>
        <taxon>eudicotyledons</taxon>
        <taxon>Gunneridae</taxon>
        <taxon>Pentapetalae</taxon>
        <taxon>rosids</taxon>
        <taxon>fabids</taxon>
        <taxon>Malpighiales</taxon>
        <taxon>Salicaceae</taxon>
        <taxon>Saliceae</taxon>
        <taxon>Populus</taxon>
    </lineage>
</organism>
<dbReference type="EMBL" id="CM009304">
    <property type="protein sequence ID" value="PNT00186.1"/>
    <property type="molecule type" value="Genomic_DNA"/>
</dbReference>
<evidence type="ECO:0000313" key="9">
    <source>
        <dbReference type="EMBL" id="PNT00186.1"/>
    </source>
</evidence>
<protein>
    <recommendedName>
        <fullName evidence="7">GAGA-binding transcriptional activator</fullName>
    </recommendedName>
</protein>
<keyword evidence="5 7" id="KW-0804">Transcription</keyword>
<dbReference type="GO" id="GO:0043565">
    <property type="term" value="F:sequence-specific DNA binding"/>
    <property type="evidence" value="ECO:0000318"/>
    <property type="project" value="GO_Central"/>
</dbReference>
<dbReference type="PANTHER" id="PTHR31421">
    <property type="entry name" value="PROTEIN BASIC PENTACYSTEINE3"/>
    <property type="match status" value="1"/>
</dbReference>
<evidence type="ECO:0000256" key="1">
    <source>
        <dbReference type="ARBA" id="ARBA00004123"/>
    </source>
</evidence>
<evidence type="ECO:0000256" key="8">
    <source>
        <dbReference type="SAM" id="MobiDB-lite"/>
    </source>
</evidence>
<dbReference type="GO" id="GO:0009723">
    <property type="term" value="P:response to ethylene"/>
    <property type="evidence" value="ECO:0000318"/>
    <property type="project" value="GO_Central"/>
</dbReference>
<keyword evidence="10" id="KW-1185">Reference proteome</keyword>
<evidence type="ECO:0000256" key="7">
    <source>
        <dbReference type="RuleBase" id="RU367160"/>
    </source>
</evidence>
<evidence type="ECO:0000256" key="5">
    <source>
        <dbReference type="ARBA" id="ARBA00023163"/>
    </source>
</evidence>
<dbReference type="GO" id="GO:0005634">
    <property type="term" value="C:nucleus"/>
    <property type="evidence" value="ECO:0000318"/>
    <property type="project" value="GO_Central"/>
</dbReference>
<feature type="region of interest" description="Disordered" evidence="8">
    <location>
        <begin position="80"/>
        <end position="121"/>
    </location>
</feature>
<dbReference type="Pfam" id="PF06217">
    <property type="entry name" value="GAGA_bind"/>
    <property type="match status" value="1"/>
</dbReference>
<comment type="subcellular location">
    <subcellularLocation>
        <location evidence="1 7">Nucleus</location>
    </subcellularLocation>
</comment>
<dbReference type="PANTHER" id="PTHR31421:SF22">
    <property type="entry name" value="PROTEIN BASIC PENTACYSTEINE3"/>
    <property type="match status" value="1"/>
</dbReference>
<evidence type="ECO:0000256" key="3">
    <source>
        <dbReference type="ARBA" id="ARBA00023015"/>
    </source>
</evidence>
<sequence length="196" mass="21896">MASVNGGFHHRDTGVWQPMFHIEYMRDAWTGQRETFLNALPGNHSYAAVLPGTSSAHHMHMFQPPDLVNHETMDQVKEAGVVEKENVPNKKRQRPKALKSPKVKKDMRGPRAPKPEGSPSVQLVRSAKKTAEIMINGINIDISVIPIPVSLCMGPQQCYHWVCGGWLSVCCMTCISMYPLPMSTKRHGSRIAGRKK</sequence>
<name>A0A2K1XHD7_POPTR</name>
<dbReference type="Gramene" id="Potri.015G033000.1.v4.1">
    <property type="protein sequence ID" value="Potri.015G033000.1.v4.1"/>
    <property type="gene ID" value="Potri.015G033000.v4.1"/>
</dbReference>
<dbReference type="GO" id="GO:0003700">
    <property type="term" value="F:DNA-binding transcription factor activity"/>
    <property type="evidence" value="ECO:0000318"/>
    <property type="project" value="GO_Central"/>
</dbReference>
<comment type="function">
    <text evidence="7">Transcriptional regulator that specifically binds to GA-rich elements (GAGA-repeats) present in regulatory sequences of genes involved in developmental processes.</text>
</comment>
<evidence type="ECO:0000256" key="2">
    <source>
        <dbReference type="ARBA" id="ARBA00007911"/>
    </source>
</evidence>
<dbReference type="STRING" id="3694.A0A2K1XHD7"/>
<proteinExistence type="inferred from homology"/>
<dbReference type="SMART" id="SM01226">
    <property type="entry name" value="GAGA_bind"/>
    <property type="match status" value="1"/>
</dbReference>
<dbReference type="InterPro" id="IPR010409">
    <property type="entry name" value="GAGA-bd_tscrpt_act"/>
</dbReference>
<reference evidence="9 10" key="1">
    <citation type="journal article" date="2006" name="Science">
        <title>The genome of black cottonwood, Populus trichocarpa (Torr. &amp; Gray).</title>
        <authorList>
            <person name="Tuskan G.A."/>
            <person name="Difazio S."/>
            <person name="Jansson S."/>
            <person name="Bohlmann J."/>
            <person name="Grigoriev I."/>
            <person name="Hellsten U."/>
            <person name="Putnam N."/>
            <person name="Ralph S."/>
            <person name="Rombauts S."/>
            <person name="Salamov A."/>
            <person name="Schein J."/>
            <person name="Sterck L."/>
            <person name="Aerts A."/>
            <person name="Bhalerao R.R."/>
            <person name="Bhalerao R.P."/>
            <person name="Blaudez D."/>
            <person name="Boerjan W."/>
            <person name="Brun A."/>
            <person name="Brunner A."/>
            <person name="Busov V."/>
            <person name="Campbell M."/>
            <person name="Carlson J."/>
            <person name="Chalot M."/>
            <person name="Chapman J."/>
            <person name="Chen G.L."/>
            <person name="Cooper D."/>
            <person name="Coutinho P.M."/>
            <person name="Couturier J."/>
            <person name="Covert S."/>
            <person name="Cronk Q."/>
            <person name="Cunningham R."/>
            <person name="Davis J."/>
            <person name="Degroeve S."/>
            <person name="Dejardin A."/>
            <person name="Depamphilis C."/>
            <person name="Detter J."/>
            <person name="Dirks B."/>
            <person name="Dubchak I."/>
            <person name="Duplessis S."/>
            <person name="Ehlting J."/>
            <person name="Ellis B."/>
            <person name="Gendler K."/>
            <person name="Goodstein D."/>
            <person name="Gribskov M."/>
            <person name="Grimwood J."/>
            <person name="Groover A."/>
            <person name="Gunter L."/>
            <person name="Hamberger B."/>
            <person name="Heinze B."/>
            <person name="Helariutta Y."/>
            <person name="Henrissat B."/>
            <person name="Holligan D."/>
            <person name="Holt R."/>
            <person name="Huang W."/>
            <person name="Islam-Faridi N."/>
            <person name="Jones S."/>
            <person name="Jones-Rhoades M."/>
            <person name="Jorgensen R."/>
            <person name="Joshi C."/>
            <person name="Kangasjarvi J."/>
            <person name="Karlsson J."/>
            <person name="Kelleher C."/>
            <person name="Kirkpatrick R."/>
            <person name="Kirst M."/>
            <person name="Kohler A."/>
            <person name="Kalluri U."/>
            <person name="Larimer F."/>
            <person name="Leebens-Mack J."/>
            <person name="Leple J.C."/>
            <person name="Locascio P."/>
            <person name="Lou Y."/>
            <person name="Lucas S."/>
            <person name="Martin F."/>
            <person name="Montanini B."/>
            <person name="Napoli C."/>
            <person name="Nelson D.R."/>
            <person name="Nelson C."/>
            <person name="Nieminen K."/>
            <person name="Nilsson O."/>
            <person name="Pereda V."/>
            <person name="Peter G."/>
            <person name="Philippe R."/>
            <person name="Pilate G."/>
            <person name="Poliakov A."/>
            <person name="Razumovskaya J."/>
            <person name="Richardson P."/>
            <person name="Rinaldi C."/>
            <person name="Ritland K."/>
            <person name="Rouze P."/>
            <person name="Ryaboy D."/>
            <person name="Schmutz J."/>
            <person name="Schrader J."/>
            <person name="Segerman B."/>
            <person name="Shin H."/>
            <person name="Siddiqui A."/>
            <person name="Sterky F."/>
            <person name="Terry A."/>
            <person name="Tsai C.J."/>
            <person name="Uberbacher E."/>
            <person name="Unneberg P."/>
            <person name="Vahala J."/>
            <person name="Wall K."/>
            <person name="Wessler S."/>
            <person name="Yang G."/>
            <person name="Yin T."/>
            <person name="Douglas C."/>
            <person name="Marra M."/>
            <person name="Sandberg G."/>
            <person name="Van de Peer Y."/>
            <person name="Rokhsar D."/>
        </authorList>
    </citation>
    <scope>NUCLEOTIDE SEQUENCE [LARGE SCALE GENOMIC DNA]</scope>
    <source>
        <strain evidence="10">cv. Nisqually</strain>
    </source>
</reference>
<dbReference type="InParanoid" id="A0A2K1XHD7"/>
<accession>A0A2K1XHD7</accession>
<comment type="similarity">
    <text evidence="2 7">Belongs to the BBR/BPC family.</text>
</comment>
<keyword evidence="3 7" id="KW-0805">Transcription regulation</keyword>
<evidence type="ECO:0000313" key="10">
    <source>
        <dbReference type="Proteomes" id="UP000006729"/>
    </source>
</evidence>